<comment type="subcellular location">
    <subcellularLocation>
        <location evidence="1">Nucleus</location>
    </subcellularLocation>
</comment>
<keyword evidence="8" id="KW-0539">Nucleus</keyword>
<feature type="compositionally biased region" description="Polar residues" evidence="10">
    <location>
        <begin position="370"/>
        <end position="399"/>
    </location>
</feature>
<dbReference type="Proteomes" id="UP000283509">
    <property type="component" value="Unassembled WGS sequence"/>
</dbReference>
<dbReference type="EMBL" id="QCYY01002638">
    <property type="protein sequence ID" value="ROT68744.1"/>
    <property type="molecule type" value="Genomic_DNA"/>
</dbReference>
<evidence type="ECO:0000256" key="4">
    <source>
        <dbReference type="ARBA" id="ARBA00022737"/>
    </source>
</evidence>
<dbReference type="PROSITE" id="PS00678">
    <property type="entry name" value="WD_REPEATS_1"/>
    <property type="match status" value="1"/>
</dbReference>
<dbReference type="InterPro" id="IPR045145">
    <property type="entry name" value="PTHR15271"/>
</dbReference>
<dbReference type="InterPro" id="IPR001632">
    <property type="entry name" value="WD40_G-protein_beta-like"/>
</dbReference>
<dbReference type="STRING" id="6689.A0A423SWW5"/>
<evidence type="ECO:0000256" key="3">
    <source>
        <dbReference type="ARBA" id="ARBA00022574"/>
    </source>
</evidence>
<keyword evidence="13" id="KW-1185">Reference proteome</keyword>
<dbReference type="GO" id="GO:0005634">
    <property type="term" value="C:nucleus"/>
    <property type="evidence" value="ECO:0007669"/>
    <property type="project" value="UniProtKB-SubCell"/>
</dbReference>
<dbReference type="GO" id="GO:0006334">
    <property type="term" value="P:nucleosome assembly"/>
    <property type="evidence" value="ECO:0007669"/>
    <property type="project" value="TreeGrafter"/>
</dbReference>
<reference evidence="12 13" key="2">
    <citation type="submission" date="2019-01" db="EMBL/GenBank/DDBJ databases">
        <title>The decoding of complex shrimp genome reveals the adaptation for benthos swimmer, frequently molting mechanism and breeding impact on genome.</title>
        <authorList>
            <person name="Sun Y."/>
            <person name="Gao Y."/>
            <person name="Yu Y."/>
        </authorList>
    </citation>
    <scope>NUCLEOTIDE SEQUENCE [LARGE SCALE GENOMIC DNA]</scope>
    <source>
        <tissue evidence="12">Muscle</tissue>
    </source>
</reference>
<gene>
    <name evidence="12" type="ORF">C7M84_013110</name>
</gene>
<dbReference type="GO" id="GO:0033186">
    <property type="term" value="C:CAF-1 complex"/>
    <property type="evidence" value="ECO:0007669"/>
    <property type="project" value="TreeGrafter"/>
</dbReference>
<feature type="compositionally biased region" description="Low complexity" evidence="10">
    <location>
        <begin position="299"/>
        <end position="334"/>
    </location>
</feature>
<evidence type="ECO:0000256" key="5">
    <source>
        <dbReference type="ARBA" id="ARBA00022763"/>
    </source>
</evidence>
<feature type="domain" description="CAF1B/HIR1 beta-propeller" evidence="11">
    <location>
        <begin position="1"/>
        <end position="276"/>
    </location>
</feature>
<dbReference type="InterPro" id="IPR055410">
    <property type="entry name" value="Beta-prop_CAF1B_HIR1"/>
</dbReference>
<dbReference type="Gene3D" id="2.130.10.10">
    <property type="entry name" value="YVTN repeat-like/Quinoprotein amine dehydrogenase"/>
    <property type="match status" value="1"/>
</dbReference>
<dbReference type="PRINTS" id="PR00319">
    <property type="entry name" value="GPROTEINB"/>
</dbReference>
<dbReference type="PANTHER" id="PTHR15271:SF4">
    <property type="entry name" value="CHROMATIN ASSEMBLY FACTOR 1 SUBUNIT B"/>
    <property type="match status" value="1"/>
</dbReference>
<keyword evidence="4" id="KW-0677">Repeat</keyword>
<evidence type="ECO:0000256" key="10">
    <source>
        <dbReference type="SAM" id="MobiDB-lite"/>
    </source>
</evidence>
<evidence type="ECO:0000256" key="6">
    <source>
        <dbReference type="ARBA" id="ARBA00022853"/>
    </source>
</evidence>
<feature type="repeat" description="WD" evidence="9">
    <location>
        <begin position="2"/>
        <end position="43"/>
    </location>
</feature>
<evidence type="ECO:0000259" key="11">
    <source>
        <dbReference type="Pfam" id="PF24105"/>
    </source>
</evidence>
<evidence type="ECO:0000256" key="7">
    <source>
        <dbReference type="ARBA" id="ARBA00023204"/>
    </source>
</evidence>
<dbReference type="InterPro" id="IPR036322">
    <property type="entry name" value="WD40_repeat_dom_sf"/>
</dbReference>
<reference evidence="12 13" key="1">
    <citation type="submission" date="2018-04" db="EMBL/GenBank/DDBJ databases">
        <authorList>
            <person name="Zhang X."/>
            <person name="Yuan J."/>
            <person name="Li F."/>
            <person name="Xiang J."/>
        </authorList>
    </citation>
    <scope>NUCLEOTIDE SEQUENCE [LARGE SCALE GENOMIC DNA]</scope>
    <source>
        <tissue evidence="12">Muscle</tissue>
    </source>
</reference>
<organism evidence="12 13">
    <name type="scientific">Penaeus vannamei</name>
    <name type="common">Whiteleg shrimp</name>
    <name type="synonym">Litopenaeus vannamei</name>
    <dbReference type="NCBI Taxonomy" id="6689"/>
    <lineage>
        <taxon>Eukaryota</taxon>
        <taxon>Metazoa</taxon>
        <taxon>Ecdysozoa</taxon>
        <taxon>Arthropoda</taxon>
        <taxon>Crustacea</taxon>
        <taxon>Multicrustacea</taxon>
        <taxon>Malacostraca</taxon>
        <taxon>Eumalacostraca</taxon>
        <taxon>Eucarida</taxon>
        <taxon>Decapoda</taxon>
        <taxon>Dendrobranchiata</taxon>
        <taxon>Penaeoidea</taxon>
        <taxon>Penaeidae</taxon>
        <taxon>Penaeus</taxon>
    </lineage>
</organism>
<feature type="repeat" description="WD" evidence="9">
    <location>
        <begin position="44"/>
        <end position="85"/>
    </location>
</feature>
<comment type="caution">
    <text evidence="12">The sequence shown here is derived from an EMBL/GenBank/DDBJ whole genome shotgun (WGS) entry which is preliminary data.</text>
</comment>
<protein>
    <submittedName>
        <fullName evidence="12">Putative chromatin assembly factor 1 subunit B-like</fullName>
    </submittedName>
</protein>
<dbReference type="InterPro" id="IPR001680">
    <property type="entry name" value="WD40_rpt"/>
</dbReference>
<dbReference type="Pfam" id="PF24105">
    <property type="entry name" value="Beta-prop_CAF1B_HIR1"/>
    <property type="match status" value="1"/>
</dbReference>
<feature type="region of interest" description="Disordered" evidence="10">
    <location>
        <begin position="291"/>
        <end position="463"/>
    </location>
</feature>
<evidence type="ECO:0000313" key="12">
    <source>
        <dbReference type="EMBL" id="ROT68744.1"/>
    </source>
</evidence>
<dbReference type="PROSITE" id="PS50294">
    <property type="entry name" value="WD_REPEATS_REGION"/>
    <property type="match status" value="1"/>
</dbReference>
<dbReference type="GO" id="GO:0006335">
    <property type="term" value="P:DNA replication-dependent chromatin assembly"/>
    <property type="evidence" value="ECO:0007669"/>
    <property type="project" value="InterPro"/>
</dbReference>
<comment type="similarity">
    <text evidence="2">Belongs to the WD repeat HIR1 family.</text>
</comment>
<evidence type="ECO:0000256" key="2">
    <source>
        <dbReference type="ARBA" id="ARBA00007306"/>
    </source>
</evidence>
<proteinExistence type="inferred from homology"/>
<accession>A0A423SWW5</accession>
<evidence type="ECO:0000256" key="8">
    <source>
        <dbReference type="ARBA" id="ARBA00023242"/>
    </source>
</evidence>
<dbReference type="InterPro" id="IPR019775">
    <property type="entry name" value="WD40_repeat_CS"/>
</dbReference>
<dbReference type="OrthoDB" id="71227at2759"/>
<keyword evidence="5" id="KW-0227">DNA damage</keyword>
<feature type="compositionally biased region" description="Basic and acidic residues" evidence="10">
    <location>
        <begin position="337"/>
        <end position="353"/>
    </location>
</feature>
<dbReference type="GO" id="GO:0006281">
    <property type="term" value="P:DNA repair"/>
    <property type="evidence" value="ECO:0007669"/>
    <property type="project" value="UniProtKB-KW"/>
</dbReference>
<dbReference type="PANTHER" id="PTHR15271">
    <property type="entry name" value="CHROMATIN ASSEMBLY FACTOR 1 SUBUNIT B"/>
    <property type="match status" value="1"/>
</dbReference>
<dbReference type="AlphaFoldDB" id="A0A423SWW5"/>
<evidence type="ECO:0000313" key="13">
    <source>
        <dbReference type="Proteomes" id="UP000283509"/>
    </source>
</evidence>
<keyword evidence="7" id="KW-0234">DNA repair</keyword>
<sequence length="463" mass="51130">MLRGHLEDVYDLSWSKCSQFLISGSVDNSAILWDVGKGKNIALLNDHKGFVQGVTWDPQGQYVATLCSDRNCRIYNTATKKLMYKIYKASLPVADAEDNVTERATRLFHDDTLKSFCRRLSFSPDGEILLAPSGVLEEETGKVTNVTYVFSRHCLSKPVMYLPTKEKYTMAVRFSPIFYELKPLPLEEGGEQKEESREPWEEYANLFHLPYRMVFAVATQNAVLLYDTQQPVPFAKISNIHYTRLSDIAWSSDGRILVVSSTDGYCSLVSFTEEEIGIPYKGKVIETEAKKAGTSPNFSAKPSSRASSPRASSPRASSPRASSPHASSPRASSPCGEPEKMEAEDVEPPKKPVESIAVKSSKSGKRVSLITLSGPTHKNDENTPTVKADTTQPQVNGHSQGEAMEVDEETRKKFEGDDQSPTKGPKDPSPAKTPTGVTKTPRRVPLIMLSSPKGKKNIVSESR</sequence>
<evidence type="ECO:0000256" key="9">
    <source>
        <dbReference type="PROSITE-ProRule" id="PRU00221"/>
    </source>
</evidence>
<keyword evidence="3 9" id="KW-0853">WD repeat</keyword>
<dbReference type="SUPFAM" id="SSF50978">
    <property type="entry name" value="WD40 repeat-like"/>
    <property type="match status" value="1"/>
</dbReference>
<name>A0A423SWW5_PENVA</name>
<evidence type="ECO:0000256" key="1">
    <source>
        <dbReference type="ARBA" id="ARBA00004123"/>
    </source>
</evidence>
<dbReference type="InterPro" id="IPR015943">
    <property type="entry name" value="WD40/YVTN_repeat-like_dom_sf"/>
</dbReference>
<dbReference type="SMART" id="SM00320">
    <property type="entry name" value="WD40"/>
    <property type="match status" value="3"/>
</dbReference>
<keyword evidence="6" id="KW-0156">Chromatin regulator</keyword>
<dbReference type="PROSITE" id="PS50082">
    <property type="entry name" value="WD_REPEATS_2"/>
    <property type="match status" value="2"/>
</dbReference>